<evidence type="ECO:0000313" key="3">
    <source>
        <dbReference type="EMBL" id="GHG20467.1"/>
    </source>
</evidence>
<name>A0A919BV39_STRFL</name>
<keyword evidence="2" id="KW-0812">Transmembrane</keyword>
<protein>
    <submittedName>
        <fullName evidence="3">Uncharacterized protein</fullName>
    </submittedName>
</protein>
<evidence type="ECO:0000256" key="1">
    <source>
        <dbReference type="SAM" id="MobiDB-lite"/>
    </source>
</evidence>
<feature type="compositionally biased region" description="Low complexity" evidence="1">
    <location>
        <begin position="52"/>
        <end position="61"/>
    </location>
</feature>
<accession>A0A919BV39</accession>
<evidence type="ECO:0000256" key="2">
    <source>
        <dbReference type="SAM" id="Phobius"/>
    </source>
</evidence>
<feature type="transmembrane region" description="Helical" evidence="2">
    <location>
        <begin position="177"/>
        <end position="196"/>
    </location>
</feature>
<feature type="compositionally biased region" description="Basic and acidic residues" evidence="1">
    <location>
        <begin position="14"/>
        <end position="23"/>
    </location>
</feature>
<feature type="compositionally biased region" description="Gly residues" evidence="1">
    <location>
        <begin position="31"/>
        <end position="51"/>
    </location>
</feature>
<feature type="region of interest" description="Disordered" evidence="1">
    <location>
        <begin position="1"/>
        <end position="61"/>
    </location>
</feature>
<reference evidence="3" key="2">
    <citation type="submission" date="2020-09" db="EMBL/GenBank/DDBJ databases">
        <authorList>
            <person name="Sun Q."/>
            <person name="Ohkuma M."/>
        </authorList>
    </citation>
    <scope>NUCLEOTIDE SEQUENCE</scope>
    <source>
        <strain evidence="3">JCM 4122</strain>
    </source>
</reference>
<dbReference type="AlphaFoldDB" id="A0A919BV39"/>
<proteinExistence type="predicted"/>
<evidence type="ECO:0000313" key="4">
    <source>
        <dbReference type="Proteomes" id="UP000632849"/>
    </source>
</evidence>
<feature type="transmembrane region" description="Helical" evidence="2">
    <location>
        <begin position="202"/>
        <end position="222"/>
    </location>
</feature>
<keyword evidence="2" id="KW-1133">Transmembrane helix</keyword>
<dbReference type="Proteomes" id="UP000632849">
    <property type="component" value="Unassembled WGS sequence"/>
</dbReference>
<dbReference type="EMBL" id="BNBE01000003">
    <property type="protein sequence ID" value="GHG20467.1"/>
    <property type="molecule type" value="Genomic_DNA"/>
</dbReference>
<organism evidence="3 4">
    <name type="scientific">Streptomyces filamentosus</name>
    <name type="common">Streptomyces roseosporus</name>
    <dbReference type="NCBI Taxonomy" id="67294"/>
    <lineage>
        <taxon>Bacteria</taxon>
        <taxon>Bacillati</taxon>
        <taxon>Actinomycetota</taxon>
        <taxon>Actinomycetes</taxon>
        <taxon>Kitasatosporales</taxon>
        <taxon>Streptomycetaceae</taxon>
        <taxon>Streptomyces</taxon>
    </lineage>
</organism>
<feature type="transmembrane region" description="Helical" evidence="2">
    <location>
        <begin position="144"/>
        <end position="165"/>
    </location>
</feature>
<comment type="caution">
    <text evidence="3">The sequence shown here is derived from an EMBL/GenBank/DDBJ whole genome shotgun (WGS) entry which is preliminary data.</text>
</comment>
<feature type="transmembrane region" description="Helical" evidence="2">
    <location>
        <begin position="112"/>
        <end position="132"/>
    </location>
</feature>
<reference evidence="3" key="1">
    <citation type="journal article" date="2014" name="Int. J. Syst. Evol. Microbiol.">
        <title>Complete genome sequence of Corynebacterium casei LMG S-19264T (=DSM 44701T), isolated from a smear-ripened cheese.</title>
        <authorList>
            <consortium name="US DOE Joint Genome Institute (JGI-PGF)"/>
            <person name="Walter F."/>
            <person name="Albersmeier A."/>
            <person name="Kalinowski J."/>
            <person name="Ruckert C."/>
        </authorList>
    </citation>
    <scope>NUCLEOTIDE SEQUENCE</scope>
    <source>
        <strain evidence="3">JCM 4122</strain>
    </source>
</reference>
<keyword evidence="2" id="KW-0472">Membrane</keyword>
<sequence length="228" mass="23341">MSGGVPYGLRRARPARERVLREARRGRRGPGRCGQGHGRAGSRTGPGGAGRAGRASGAAGGRAWLVRPGQEGGRAGPCVRGEGVGAPGRASGAGASASGHSVRNTLGRMLDALTVAVSVAALALAAWCGFAAYRDQPTKDWHFIGMAVVTFLVLAQLIVGIVQLARGEQAEEGTVIFVSYLLGALCAVPIAGFMSLAERSRWGSATVAAGAVVLAVLEVRLFDIWTVG</sequence>
<keyword evidence="4" id="KW-1185">Reference proteome</keyword>
<gene>
    <name evidence="3" type="ORF">GCM10017667_64550</name>
</gene>